<dbReference type="InterPro" id="IPR000683">
    <property type="entry name" value="Gfo/Idh/MocA-like_OxRdtase_N"/>
</dbReference>
<dbReference type="InterPro" id="IPR055170">
    <property type="entry name" value="GFO_IDH_MocA-like_dom"/>
</dbReference>
<dbReference type="PANTHER" id="PTHR43377">
    <property type="entry name" value="BILIVERDIN REDUCTASE A"/>
    <property type="match status" value="1"/>
</dbReference>
<name>A0A2W2H1G7_9ACTN</name>
<dbReference type="Gene3D" id="3.30.360.10">
    <property type="entry name" value="Dihydrodipicolinate Reductase, domain 2"/>
    <property type="match status" value="1"/>
</dbReference>
<feature type="domain" description="Gfo/Idh/MocA-like oxidoreductase N-terminal" evidence="1">
    <location>
        <begin position="5"/>
        <end position="119"/>
    </location>
</feature>
<evidence type="ECO:0008006" key="5">
    <source>
        <dbReference type="Google" id="ProtNLM"/>
    </source>
</evidence>
<evidence type="ECO:0000313" key="3">
    <source>
        <dbReference type="EMBL" id="PZG45875.1"/>
    </source>
</evidence>
<dbReference type="EMBL" id="POUA01000102">
    <property type="protein sequence ID" value="PZG45875.1"/>
    <property type="molecule type" value="Genomic_DNA"/>
</dbReference>
<dbReference type="InterPro" id="IPR036291">
    <property type="entry name" value="NAD(P)-bd_dom_sf"/>
</dbReference>
<organism evidence="3 4">
    <name type="scientific">Spongiactinospora gelatinilytica</name>
    <dbReference type="NCBI Taxonomy" id="2666298"/>
    <lineage>
        <taxon>Bacteria</taxon>
        <taxon>Bacillati</taxon>
        <taxon>Actinomycetota</taxon>
        <taxon>Actinomycetes</taxon>
        <taxon>Streptosporangiales</taxon>
        <taxon>Streptosporangiaceae</taxon>
        <taxon>Spongiactinospora</taxon>
    </lineage>
</organism>
<dbReference type="Gene3D" id="3.40.50.720">
    <property type="entry name" value="NAD(P)-binding Rossmann-like Domain"/>
    <property type="match status" value="1"/>
</dbReference>
<keyword evidence="4" id="KW-1185">Reference proteome</keyword>
<dbReference type="GO" id="GO:0000166">
    <property type="term" value="F:nucleotide binding"/>
    <property type="evidence" value="ECO:0007669"/>
    <property type="project" value="InterPro"/>
</dbReference>
<dbReference type="RefSeq" id="WP_111167845.1">
    <property type="nucleotide sequence ID" value="NZ_POUA01000102.1"/>
</dbReference>
<evidence type="ECO:0000313" key="4">
    <source>
        <dbReference type="Proteomes" id="UP000248544"/>
    </source>
</evidence>
<dbReference type="InterPro" id="IPR051450">
    <property type="entry name" value="Gfo/Idh/MocA_Oxidoreductases"/>
</dbReference>
<evidence type="ECO:0000259" key="2">
    <source>
        <dbReference type="Pfam" id="PF22725"/>
    </source>
</evidence>
<proteinExistence type="predicted"/>
<reference evidence="3 4" key="1">
    <citation type="submission" date="2018-01" db="EMBL/GenBank/DDBJ databases">
        <title>Draft genome sequence of Sphaerisporangium sp. 7K107.</title>
        <authorList>
            <person name="Sahin N."/>
            <person name="Saygin H."/>
            <person name="Ay H."/>
        </authorList>
    </citation>
    <scope>NUCLEOTIDE SEQUENCE [LARGE SCALE GENOMIC DNA]</scope>
    <source>
        <strain evidence="3 4">7K107</strain>
    </source>
</reference>
<accession>A0A2W2H1G7</accession>
<feature type="domain" description="GFO/IDH/MocA-like oxidoreductase" evidence="2">
    <location>
        <begin position="129"/>
        <end position="232"/>
    </location>
</feature>
<dbReference type="PANTHER" id="PTHR43377:SF1">
    <property type="entry name" value="BILIVERDIN REDUCTASE A"/>
    <property type="match status" value="1"/>
</dbReference>
<evidence type="ECO:0000259" key="1">
    <source>
        <dbReference type="Pfam" id="PF01408"/>
    </source>
</evidence>
<protein>
    <recommendedName>
        <fullName evidence="5">Oxidoreductase</fullName>
    </recommendedName>
</protein>
<dbReference type="Pfam" id="PF01408">
    <property type="entry name" value="GFO_IDH_MocA"/>
    <property type="match status" value="1"/>
</dbReference>
<dbReference type="Proteomes" id="UP000248544">
    <property type="component" value="Unassembled WGS sequence"/>
</dbReference>
<dbReference type="SUPFAM" id="SSF51735">
    <property type="entry name" value="NAD(P)-binding Rossmann-fold domains"/>
    <property type="match status" value="1"/>
</dbReference>
<dbReference type="SUPFAM" id="SSF55347">
    <property type="entry name" value="Glyceraldehyde-3-phosphate dehydrogenase-like, C-terminal domain"/>
    <property type="match status" value="1"/>
</dbReference>
<dbReference type="Pfam" id="PF22725">
    <property type="entry name" value="GFO_IDH_MocA_C3"/>
    <property type="match status" value="1"/>
</dbReference>
<comment type="caution">
    <text evidence="3">The sequence shown here is derived from an EMBL/GenBank/DDBJ whole genome shotgun (WGS) entry which is preliminary data.</text>
</comment>
<gene>
    <name evidence="3" type="ORF">C1I98_15085</name>
</gene>
<dbReference type="AlphaFoldDB" id="A0A2W2H1G7"/>
<sequence length="345" mass="36092">MSPPLRAAVIGLGWAGSVHAQALARIDGVELVAVADTDPTRRAAYPHLYQAADVTGLLGHDLDYCVVATPTATHEQVGLTLADAGINALIEKPLAPTLAAALRLAAAFEQRGLVASVGHTERRNPAIAELATRLRAGDFGDLYALATRRHSPFPDRIRDTGVVSDIGIHDVDLIAYLTGRPISSVAARTASLTGRGHDDLAVAWCLLDDGGLASMELSRVAPLKERLLVLHTAAGRVSVDAVTRTITHHTNAAIGAGAPLTGFRGMSRGRVISHHIEGPEPFHAQSLAFRDALRGRAHDLVTLREGVAAVAATEAILAAARLGTDVPVATSIIPKASHAVEESPL</sequence>